<dbReference type="EMBL" id="CM044701">
    <property type="protein sequence ID" value="KAI5680696.1"/>
    <property type="molecule type" value="Genomic_DNA"/>
</dbReference>
<organism evidence="1 2">
    <name type="scientific">Catharanthus roseus</name>
    <name type="common">Madagascar periwinkle</name>
    <name type="synonym">Vinca rosea</name>
    <dbReference type="NCBI Taxonomy" id="4058"/>
    <lineage>
        <taxon>Eukaryota</taxon>
        <taxon>Viridiplantae</taxon>
        <taxon>Streptophyta</taxon>
        <taxon>Embryophyta</taxon>
        <taxon>Tracheophyta</taxon>
        <taxon>Spermatophyta</taxon>
        <taxon>Magnoliopsida</taxon>
        <taxon>eudicotyledons</taxon>
        <taxon>Gunneridae</taxon>
        <taxon>Pentapetalae</taxon>
        <taxon>asterids</taxon>
        <taxon>lamiids</taxon>
        <taxon>Gentianales</taxon>
        <taxon>Apocynaceae</taxon>
        <taxon>Rauvolfioideae</taxon>
        <taxon>Vinceae</taxon>
        <taxon>Catharanthinae</taxon>
        <taxon>Catharanthus</taxon>
    </lineage>
</organism>
<gene>
    <name evidence="1" type="ORF">M9H77_01923</name>
</gene>
<proteinExistence type="predicted"/>
<evidence type="ECO:0000313" key="1">
    <source>
        <dbReference type="EMBL" id="KAI5680696.1"/>
    </source>
</evidence>
<accession>A0ACC0C7D5</accession>
<evidence type="ECO:0000313" key="2">
    <source>
        <dbReference type="Proteomes" id="UP001060085"/>
    </source>
</evidence>
<dbReference type="Proteomes" id="UP001060085">
    <property type="component" value="Linkage Group LG01"/>
</dbReference>
<protein>
    <submittedName>
        <fullName evidence="1">Uncharacterized protein</fullName>
    </submittedName>
</protein>
<name>A0ACC0C7D5_CATRO</name>
<keyword evidence="2" id="KW-1185">Reference proteome</keyword>
<sequence>MFKLPRQNRSSKSGERVDFKFSNFQALQVPKGWDRLFLSMISVATGKTIAKLGKGMVRNGSCLWTETILESVWISKDDSSSKELEECLFKLVVSMGSSRAGILGEAIINLSSYMSSKMSSPVSLPLRKCNHGTTLQVKVQCLTPRPNLRQENPRSCSSSPVKDQPVDYQDTDHKQNTSDDSAKVSPSHDFAFTSNQGKYDSEESSCAESVSNQISNHVEGSEKGDNINLIEDSSNSNGYIPPRRHIGASPKSSSSQDEYPPNVRSLSNQSSRNSEVMNSRMDLQSSGKESGAASSRNAGSKDLLEAAEVTIDELRAEAKMWERNARKLMIDLDMLRNEFLDQSKKQADLAMELSATYAECDGLKKEIEQLKFLLEESAVRERCGEGSTVQSEGLTHIQKELESEIKYQQESNANLSLQLRRSQESNVQLLSVLQDLEETIEQQKAEIEKLSALQLKNTNTESSIQQTLEDNQCLSLQLQLLQEAEKSLQMNIQQLEKSLEEKSKELEEKQSLNSQSLLNVEREYKHKLLVKDDEIARLEAKIQKSIRSRQSEDVGQNDRTNIDLIREIESLREKVDELERDCNELTDENLELLLKLKDSKNDYIEKCGSFSSISSEFHTKSASVHSEVSDIDYDTEIKKKVKEDQWTANEASEVFFELLKQAEVAFHHLMKPVSRNSSVVSEKYEYVLDDLVNLTKKDAPNSKLWAESIVKCFFELNKLLEDRIAECKLVFKHDELEIQNKNAIIAESEKNMKYHMLKIQEHESAKAELDADYTNLLTEFSQKRSEIEKLEIDFLRKEEETNYLIQHQRELELQITYLEKKKDQLEQTNKTTQRESTIASKCIDDLQNDLAVVRKSLDSHVSAKNILEKKASELEAEKQRLESEIARLEQENLQLQECIAVSNVQMRKFKEESEFCQSELKNSQSVVTDLQVQIKTLEIEMETQKSNIEQELHDRMDQLLEAQRDCECLRRENQELHASALRLGEECKILQKLNKELKKKELELHEHCVQLEARSERSSSECSKKIEAMGENLVSMMLNFTLQEKSLNSELDVLLQENRTQKEKLIKQESLWNQMHLEMSAKLENLQKEVEHLTGLLSEVQEEKKKVESEASSEISSLLADKLKLESTLKEAYAKVESSEIELNSMKEEYQLEVQRLKSELVASEQNQVLLMSENKRLLKQSASYRTIEEKLKTAMNDLELKLTLSNYENQQLREDNANMKIQYQRIGDLKDEVSVFKRKAEECRSENEKLEASLCKISEEYETLKAEKSSCFERILSLQEEMSEYENCKKKRMALEEKVIQLEDALLAKESLHFKQIDLDNELSEVKMANKQYQQKICDLEEAKAKYLEKVHALEKDLKLMEEKCNSSRKFGIPSTSKRTHTPKSKKFAEEALDMSNAQKIELQSFSSEDHSSERISSKKSMTDSPVVPKERYERTKSSLETELKDLRERYFHMSLRYAEVEAQREDLVMKLKASKTGKRWFS</sequence>
<comment type="caution">
    <text evidence="1">The sequence shown here is derived from an EMBL/GenBank/DDBJ whole genome shotgun (WGS) entry which is preliminary data.</text>
</comment>
<reference evidence="2" key="1">
    <citation type="journal article" date="2023" name="Nat. Plants">
        <title>Single-cell RNA sequencing provides a high-resolution roadmap for understanding the multicellular compartmentation of specialized metabolism.</title>
        <authorList>
            <person name="Sun S."/>
            <person name="Shen X."/>
            <person name="Li Y."/>
            <person name="Li Y."/>
            <person name="Wang S."/>
            <person name="Li R."/>
            <person name="Zhang H."/>
            <person name="Shen G."/>
            <person name="Guo B."/>
            <person name="Wei J."/>
            <person name="Xu J."/>
            <person name="St-Pierre B."/>
            <person name="Chen S."/>
            <person name="Sun C."/>
        </authorList>
    </citation>
    <scope>NUCLEOTIDE SEQUENCE [LARGE SCALE GENOMIC DNA]</scope>
</reference>